<keyword evidence="3" id="KW-1185">Reference proteome</keyword>
<organism evidence="2 3">
    <name type="scientific">Sutcliffiella rhizosphaerae</name>
    <dbReference type="NCBI Taxonomy" id="2880967"/>
    <lineage>
        <taxon>Bacteria</taxon>
        <taxon>Bacillati</taxon>
        <taxon>Bacillota</taxon>
        <taxon>Bacilli</taxon>
        <taxon>Bacillales</taxon>
        <taxon>Bacillaceae</taxon>
        <taxon>Sutcliffiella</taxon>
    </lineage>
</organism>
<dbReference type="InterPro" id="IPR048147">
    <property type="entry name" value="CBO0543-like"/>
</dbReference>
<reference evidence="2 3" key="1">
    <citation type="submission" date="2021-10" db="EMBL/GenBank/DDBJ databases">
        <authorList>
            <person name="Criscuolo A."/>
        </authorList>
    </citation>
    <scope>NUCLEOTIDE SEQUENCE [LARGE SCALE GENOMIC DNA]</scope>
    <source>
        <strain evidence="3">CIP 111883</strain>
    </source>
</reference>
<proteinExistence type="predicted"/>
<name>A0ABN8A771_9BACI</name>
<accession>A0ABN8A771</accession>
<comment type="caution">
    <text evidence="2">The sequence shown here is derived from an EMBL/GenBank/DDBJ whole genome shotgun (WGS) entry which is preliminary data.</text>
</comment>
<dbReference type="EMBL" id="CAKJTJ010000005">
    <property type="protein sequence ID" value="CAG9620494.1"/>
    <property type="molecule type" value="Genomic_DNA"/>
</dbReference>
<feature type="transmembrane region" description="Helical" evidence="1">
    <location>
        <begin position="128"/>
        <end position="145"/>
    </location>
</feature>
<keyword evidence="1" id="KW-0812">Transmembrane</keyword>
<feature type="transmembrane region" description="Helical" evidence="1">
    <location>
        <begin position="99"/>
        <end position="116"/>
    </location>
</feature>
<gene>
    <name evidence="2" type="ORF">BACCIP111883_01263</name>
</gene>
<evidence type="ECO:0000256" key="1">
    <source>
        <dbReference type="SAM" id="Phobius"/>
    </source>
</evidence>
<evidence type="ECO:0000313" key="3">
    <source>
        <dbReference type="Proteomes" id="UP000789833"/>
    </source>
</evidence>
<protein>
    <submittedName>
        <fullName evidence="2">Uncharacterized protein</fullName>
    </submittedName>
</protein>
<feature type="transmembrane region" description="Helical" evidence="1">
    <location>
        <begin position="31"/>
        <end position="48"/>
    </location>
</feature>
<dbReference type="RefSeq" id="WP_230500419.1">
    <property type="nucleotide sequence ID" value="NZ_CAKJTJ010000005.1"/>
</dbReference>
<sequence length="164" mass="19148">MKEKSILIISIVTSIVLFLLAAKKNIRRSTVVLFFVQSYAWISGLIVAEFNLIKYPKKLIFKKSYKGSFEFEHIVFPVYCVMFNRFYPHMKNGFIKSSYYAGFTSFIILLEAYALKKTRSIKLIHWKLWISALTISATFYCSIAFEKWVFKPFDKAKNKSISSS</sequence>
<keyword evidence="1" id="KW-1133">Transmembrane helix</keyword>
<dbReference type="NCBIfam" id="NF041644">
    <property type="entry name" value="CBO0543_fam"/>
    <property type="match status" value="1"/>
</dbReference>
<evidence type="ECO:0000313" key="2">
    <source>
        <dbReference type="EMBL" id="CAG9620494.1"/>
    </source>
</evidence>
<keyword evidence="1" id="KW-0472">Membrane</keyword>
<dbReference type="Proteomes" id="UP000789833">
    <property type="component" value="Unassembled WGS sequence"/>
</dbReference>